<name>A0A1F7X9R1_9BACT</name>
<protein>
    <submittedName>
        <fullName evidence="1">Uncharacterized protein</fullName>
    </submittedName>
</protein>
<organism evidence="1 2">
    <name type="scientific">Candidatus Woesebacteria bacterium RBG_16_34_12</name>
    <dbReference type="NCBI Taxonomy" id="1802480"/>
    <lineage>
        <taxon>Bacteria</taxon>
        <taxon>Candidatus Woeseibacteriota</taxon>
    </lineage>
</organism>
<proteinExistence type="predicted"/>
<evidence type="ECO:0000313" key="2">
    <source>
        <dbReference type="Proteomes" id="UP000177053"/>
    </source>
</evidence>
<accession>A0A1F7X9R1</accession>
<dbReference type="AlphaFoldDB" id="A0A1F7X9R1"/>
<evidence type="ECO:0000313" key="1">
    <source>
        <dbReference type="EMBL" id="OGM11509.1"/>
    </source>
</evidence>
<gene>
    <name evidence="1" type="ORF">A2Z22_00470</name>
</gene>
<sequence>MQEDPFFGKKLNPQDRVSCLGRATEYYLERRYPEDDPLRYSEALTLINSDNVVVRAAVFEKITSYTGSWRVNVDGKSQYLWHDLDDDEKYGTLKSLTDVFRGKASDDSSPLVRARATGALAKFYRFATGPIIGVKKADYRSDLIKSSTSDFLELIRSEEDSYAKGSKILQAWRYVTNDCYPDRSMRESVNSLKNETNCFLNNPGYAEASVVLLFEILTSPYNGFEKLSGTDCFTFDKMFEIVQEDKSGKAGMEVVRLATKYVRQNLDRPTDTREIQILDSFIAAAAKLR</sequence>
<dbReference type="EMBL" id="MGFS01000016">
    <property type="protein sequence ID" value="OGM11509.1"/>
    <property type="molecule type" value="Genomic_DNA"/>
</dbReference>
<reference evidence="1 2" key="1">
    <citation type="journal article" date="2016" name="Nat. Commun.">
        <title>Thousands of microbial genomes shed light on interconnected biogeochemical processes in an aquifer system.</title>
        <authorList>
            <person name="Anantharaman K."/>
            <person name="Brown C.T."/>
            <person name="Hug L.A."/>
            <person name="Sharon I."/>
            <person name="Castelle C.J."/>
            <person name="Probst A.J."/>
            <person name="Thomas B.C."/>
            <person name="Singh A."/>
            <person name="Wilkins M.J."/>
            <person name="Karaoz U."/>
            <person name="Brodie E.L."/>
            <person name="Williams K.H."/>
            <person name="Hubbard S.S."/>
            <person name="Banfield J.F."/>
        </authorList>
    </citation>
    <scope>NUCLEOTIDE SEQUENCE [LARGE SCALE GENOMIC DNA]</scope>
</reference>
<comment type="caution">
    <text evidence="1">The sequence shown here is derived from an EMBL/GenBank/DDBJ whole genome shotgun (WGS) entry which is preliminary data.</text>
</comment>
<dbReference type="Proteomes" id="UP000177053">
    <property type="component" value="Unassembled WGS sequence"/>
</dbReference>